<dbReference type="InterPro" id="IPR007110">
    <property type="entry name" value="Ig-like_dom"/>
</dbReference>
<evidence type="ECO:0000256" key="5">
    <source>
        <dbReference type="ARBA" id="ARBA00022729"/>
    </source>
</evidence>
<comment type="caution">
    <text evidence="11">Lacks conserved residue(s) required for the propagation of feature annotation.</text>
</comment>
<dbReference type="InterPro" id="IPR036179">
    <property type="entry name" value="Ig-like_dom_sf"/>
</dbReference>
<evidence type="ECO:0000256" key="4">
    <source>
        <dbReference type="ARBA" id="ARBA00022525"/>
    </source>
</evidence>
<accession>A0A2G5VTT3</accession>
<dbReference type="InterPro" id="IPR015943">
    <property type="entry name" value="WD40/YVTN_repeat-like_dom_sf"/>
</dbReference>
<dbReference type="PROSITE" id="PS50835">
    <property type="entry name" value="IG_LIKE"/>
    <property type="match status" value="1"/>
</dbReference>
<dbReference type="PANTHER" id="PTHR11036">
    <property type="entry name" value="SEMAPHORIN"/>
    <property type="match status" value="1"/>
</dbReference>
<dbReference type="InterPro" id="IPR036352">
    <property type="entry name" value="Semap_dom_sf"/>
</dbReference>
<dbReference type="GO" id="GO:0045499">
    <property type="term" value="F:chemorepellent activity"/>
    <property type="evidence" value="ECO:0007669"/>
    <property type="project" value="TreeGrafter"/>
</dbReference>
<evidence type="ECO:0000256" key="1">
    <source>
        <dbReference type="ARBA" id="ARBA00004613"/>
    </source>
</evidence>
<proteinExistence type="inferred from homology"/>
<dbReference type="FunFam" id="2.60.40.10:FF:002827">
    <property type="entry name" value="Semaphorin-2A"/>
    <property type="match status" value="1"/>
</dbReference>
<dbReference type="STRING" id="1611254.A0A2G5VTT3"/>
<feature type="domain" description="Sema" evidence="13">
    <location>
        <begin position="94"/>
        <end position="561"/>
    </location>
</feature>
<keyword evidence="5" id="KW-0732">Signal</keyword>
<dbReference type="Pfam" id="PF07679">
    <property type="entry name" value="I-set"/>
    <property type="match status" value="1"/>
</dbReference>
<evidence type="ECO:0000256" key="6">
    <source>
        <dbReference type="ARBA" id="ARBA00023157"/>
    </source>
</evidence>
<dbReference type="SUPFAM" id="SSF48726">
    <property type="entry name" value="Immunoglobulin"/>
    <property type="match status" value="1"/>
</dbReference>
<gene>
    <name evidence="14" type="primary">Cni-mab-20</name>
    <name evidence="14" type="synonym">Cnig_chr_I.g564</name>
    <name evidence="14" type="ORF">B9Z55_000564</name>
</gene>
<dbReference type="InterPro" id="IPR013098">
    <property type="entry name" value="Ig_I-set"/>
</dbReference>
<keyword evidence="3" id="KW-0217">Developmental protein</keyword>
<evidence type="ECO:0000256" key="2">
    <source>
        <dbReference type="ARBA" id="ARBA00009492"/>
    </source>
</evidence>
<evidence type="ECO:0000256" key="10">
    <source>
        <dbReference type="ARBA" id="ARBA00074148"/>
    </source>
</evidence>
<reference evidence="15" key="1">
    <citation type="submission" date="2017-10" db="EMBL/GenBank/DDBJ databases">
        <title>Rapid genome shrinkage in a self-fertile nematode reveals novel sperm competition proteins.</title>
        <authorList>
            <person name="Yin D."/>
            <person name="Schwarz E.M."/>
            <person name="Thomas C.G."/>
            <person name="Felde R.L."/>
            <person name="Korf I.F."/>
            <person name="Cutter A.D."/>
            <person name="Schartner C.M."/>
            <person name="Ralston E.J."/>
            <person name="Meyer B.J."/>
            <person name="Haag E.S."/>
        </authorList>
    </citation>
    <scope>NUCLEOTIDE SEQUENCE [LARGE SCALE GENOMIC DNA]</scope>
    <source>
        <strain evidence="15">JU1422</strain>
    </source>
</reference>
<keyword evidence="6" id="KW-1015">Disulfide bond</keyword>
<comment type="subcellular location">
    <subcellularLocation>
        <location evidence="1">Secreted</location>
    </subcellularLocation>
</comment>
<comment type="subunit">
    <text evidence="9">Interacts with plx-2.</text>
</comment>
<dbReference type="Gene3D" id="2.130.10.10">
    <property type="entry name" value="YVTN repeat-like/Quinoprotein amine dehydrogenase"/>
    <property type="match status" value="1"/>
</dbReference>
<keyword evidence="4" id="KW-0964">Secreted</keyword>
<dbReference type="GO" id="GO:0005886">
    <property type="term" value="C:plasma membrane"/>
    <property type="evidence" value="ECO:0007669"/>
    <property type="project" value="TreeGrafter"/>
</dbReference>
<dbReference type="GO" id="GO:0030335">
    <property type="term" value="P:positive regulation of cell migration"/>
    <property type="evidence" value="ECO:0007669"/>
    <property type="project" value="TreeGrafter"/>
</dbReference>
<keyword evidence="7" id="KW-0325">Glycoprotein</keyword>
<evidence type="ECO:0000313" key="14">
    <source>
        <dbReference type="EMBL" id="PIC55188.1"/>
    </source>
</evidence>
<comment type="caution">
    <text evidence="14">The sequence shown here is derived from an EMBL/GenBank/DDBJ whole genome shotgun (WGS) entry which is preliminary data.</text>
</comment>
<dbReference type="Gene3D" id="2.60.40.10">
    <property type="entry name" value="Immunoglobulins"/>
    <property type="match status" value="1"/>
</dbReference>
<feature type="domain" description="Ig-like" evidence="12">
    <location>
        <begin position="640"/>
        <end position="678"/>
    </location>
</feature>
<dbReference type="AlphaFoldDB" id="A0A2G5VTT3"/>
<dbReference type="SMART" id="SM00630">
    <property type="entry name" value="Sema"/>
    <property type="match status" value="1"/>
</dbReference>
<evidence type="ECO:0000256" key="9">
    <source>
        <dbReference type="ARBA" id="ARBA00065662"/>
    </source>
</evidence>
<evidence type="ECO:0000256" key="7">
    <source>
        <dbReference type="ARBA" id="ARBA00023180"/>
    </source>
</evidence>
<evidence type="ECO:0000256" key="8">
    <source>
        <dbReference type="ARBA" id="ARBA00023319"/>
    </source>
</evidence>
<dbReference type="InterPro" id="IPR027231">
    <property type="entry name" value="Semaphorin"/>
</dbReference>
<name>A0A2G5VTT3_9PELO</name>
<protein>
    <recommendedName>
        <fullName evidence="10">Semaphorin-2A</fullName>
    </recommendedName>
</protein>
<organism evidence="14 15">
    <name type="scientific">Caenorhabditis nigoni</name>
    <dbReference type="NCBI Taxonomy" id="1611254"/>
    <lineage>
        <taxon>Eukaryota</taxon>
        <taxon>Metazoa</taxon>
        <taxon>Ecdysozoa</taxon>
        <taxon>Nematoda</taxon>
        <taxon>Chromadorea</taxon>
        <taxon>Rhabditida</taxon>
        <taxon>Rhabditina</taxon>
        <taxon>Rhabditomorpha</taxon>
        <taxon>Rhabditoidea</taxon>
        <taxon>Rhabditidae</taxon>
        <taxon>Peloderinae</taxon>
        <taxon>Caenorhabditis</taxon>
    </lineage>
</organism>
<dbReference type="GO" id="GO:0007411">
    <property type="term" value="P:axon guidance"/>
    <property type="evidence" value="ECO:0007669"/>
    <property type="project" value="TreeGrafter"/>
</dbReference>
<dbReference type="Proteomes" id="UP000230233">
    <property type="component" value="Chromosome I"/>
</dbReference>
<dbReference type="GO" id="GO:0071526">
    <property type="term" value="P:semaphorin-plexin signaling pathway"/>
    <property type="evidence" value="ECO:0007669"/>
    <property type="project" value="TreeGrafter"/>
</dbReference>
<dbReference type="GO" id="GO:0005576">
    <property type="term" value="C:extracellular region"/>
    <property type="evidence" value="ECO:0007669"/>
    <property type="project" value="UniProtKB-SubCell"/>
</dbReference>
<dbReference type="SUPFAM" id="SSF101912">
    <property type="entry name" value="Sema domain"/>
    <property type="match status" value="1"/>
</dbReference>
<keyword evidence="15" id="KW-1185">Reference proteome</keyword>
<evidence type="ECO:0000256" key="3">
    <source>
        <dbReference type="ARBA" id="ARBA00022473"/>
    </source>
</evidence>
<evidence type="ECO:0000259" key="13">
    <source>
        <dbReference type="PROSITE" id="PS51004"/>
    </source>
</evidence>
<evidence type="ECO:0000259" key="12">
    <source>
        <dbReference type="PROSITE" id="PS50835"/>
    </source>
</evidence>
<evidence type="ECO:0000313" key="15">
    <source>
        <dbReference type="Proteomes" id="UP000230233"/>
    </source>
</evidence>
<comment type="similarity">
    <text evidence="2">Belongs to the semaphorin family.</text>
</comment>
<dbReference type="PROSITE" id="PS51004">
    <property type="entry name" value="SEMA"/>
    <property type="match status" value="1"/>
</dbReference>
<sequence>MRDAEKNRDNMWVSVLCMVAKSEKNFKFTEKTRNSYGRNMKKEKTTREFEPSPCAQWPVPHPRRHVANVADSLNGELEPPKFKFGAKENMKTWILLLVLARCSWALISADNTFSDRTIGEFRELLINTKDGALFAGSEGAIFRLWAYNINDTGENVFSKKQLILSETEESECRSTASDEKLCRPSTRFLAFTNNKDSIYVCSSVGMRPEIRVLDSISLQDQQEPRTEIGICVVDPTFNSTAVVVDNGNPEDASSVYSGIRTGMGGENHLIYRPPLTKNGKQLHASIRTIYSDNKWLNEPQFVGSFDVGQHVLFFFREIAHDNSFGERIVHSRVARVCKKDIGGRNVLRQVWTSFVKARLNCSVSANFPFYFDHIQSVKRVDKHGETFFYATFSTSETAFTSSAICMFQLSSINHLLDTGLLMEETANGQFAVTADEIPVHRPGTCSSNSHSISDTDLHFAKTHLLVSDSISGGTPILPLRDHVYTQILVDQLNNQNVIFAFDSSQQKMWKISHWKEGNEWKWNLIETQTLKTSGFRINDVALLPGEFFFATSKAGVHQFSVARCQELPSCALCSMDPYCSWNAVNSKCALKTKTNEKSVGWISSSWAGRISPECSAVEKLQVKDVYLGDGFKIQGARGGTWQKDGRDLEESQRHVATNQGELVILNVDVEDAGTYECTRNGVILMRARVVVHENCARPTSVAEYRSCKREWCKKADAYKAALNIWSDSNKKNVQCKANGSSINGL</sequence>
<dbReference type="InterPro" id="IPR013783">
    <property type="entry name" value="Ig-like_fold"/>
</dbReference>
<dbReference type="FunFam" id="2.130.10.10:FF:001565">
    <property type="entry name" value="Semaphorin-2A"/>
    <property type="match status" value="1"/>
</dbReference>
<dbReference type="Pfam" id="PF01403">
    <property type="entry name" value="Sema"/>
    <property type="match status" value="1"/>
</dbReference>
<keyword evidence="8" id="KW-0393">Immunoglobulin domain</keyword>
<dbReference type="OrthoDB" id="9988752at2759"/>
<dbReference type="PANTHER" id="PTHR11036:SF139">
    <property type="entry name" value="SEMAPHORIN-2A"/>
    <property type="match status" value="1"/>
</dbReference>
<dbReference type="EMBL" id="PDUG01000001">
    <property type="protein sequence ID" value="PIC55188.1"/>
    <property type="molecule type" value="Genomic_DNA"/>
</dbReference>
<dbReference type="GO" id="GO:0030215">
    <property type="term" value="F:semaphorin receptor binding"/>
    <property type="evidence" value="ECO:0007669"/>
    <property type="project" value="InterPro"/>
</dbReference>
<dbReference type="InterPro" id="IPR001627">
    <property type="entry name" value="Semap_dom"/>
</dbReference>
<evidence type="ECO:0000256" key="11">
    <source>
        <dbReference type="PROSITE-ProRule" id="PRU00352"/>
    </source>
</evidence>